<feature type="compositionally biased region" description="Low complexity" evidence="1">
    <location>
        <begin position="131"/>
        <end position="146"/>
    </location>
</feature>
<evidence type="ECO:0000256" key="1">
    <source>
        <dbReference type="SAM" id="MobiDB-lite"/>
    </source>
</evidence>
<sequence>NNHGGSHVRSRSRTSTSGSVDARPNSTSPTRMRNHTRVGSHVPHHHEPDVDEEEEENNAEEMSAIDAELEKLGVVLSLSPQREMFEEPFANDDEGDGGVDTPGGNSDGDVLATPHMHAVMQPELGEADQDALALPDVSSSASSLSPRTPPAGLPSQLLLDNNLNDPGRTASVTILSGSRPNTPRSSPTTHPFFGSKEPTSGTATFKAAKGPPSPPAVTPTNSSGQASGTVKEGSRRSLWKKVRKALPDRRSSQTNVKESLASNTPASPLDGGDAKKLVTNAQRMFKLERPWSRT</sequence>
<accession>A0A0C3PTJ1</accession>
<feature type="region of interest" description="Disordered" evidence="1">
    <location>
        <begin position="1"/>
        <end position="66"/>
    </location>
</feature>
<evidence type="ECO:0000313" key="2">
    <source>
        <dbReference type="EMBL" id="KIO18100.1"/>
    </source>
</evidence>
<dbReference type="HOGENOM" id="CLU_082620_0_0_1"/>
<feature type="compositionally biased region" description="Polar residues" evidence="1">
    <location>
        <begin position="158"/>
        <end position="189"/>
    </location>
</feature>
<feature type="compositionally biased region" description="Acidic residues" evidence="1">
    <location>
        <begin position="49"/>
        <end position="59"/>
    </location>
</feature>
<dbReference type="AlphaFoldDB" id="A0A0C3PTJ1"/>
<keyword evidence="3" id="KW-1185">Reference proteome</keyword>
<protein>
    <submittedName>
        <fullName evidence="2">Uncharacterized protein</fullName>
    </submittedName>
</protein>
<feature type="compositionally biased region" description="Basic residues" evidence="1">
    <location>
        <begin position="32"/>
        <end position="44"/>
    </location>
</feature>
<feature type="compositionally biased region" description="Polar residues" evidence="1">
    <location>
        <begin position="218"/>
        <end position="228"/>
    </location>
</feature>
<reference evidence="2 3" key="1">
    <citation type="submission" date="2014-04" db="EMBL/GenBank/DDBJ databases">
        <authorList>
            <consortium name="DOE Joint Genome Institute"/>
            <person name="Kuo A."/>
            <person name="Girlanda M."/>
            <person name="Perotto S."/>
            <person name="Kohler A."/>
            <person name="Nagy L.G."/>
            <person name="Floudas D."/>
            <person name="Copeland A."/>
            <person name="Barry K.W."/>
            <person name="Cichocki N."/>
            <person name="Veneault-Fourrey C."/>
            <person name="LaButti K."/>
            <person name="Lindquist E.A."/>
            <person name="Lipzen A."/>
            <person name="Lundell T."/>
            <person name="Morin E."/>
            <person name="Murat C."/>
            <person name="Sun H."/>
            <person name="Tunlid A."/>
            <person name="Henrissat B."/>
            <person name="Grigoriev I.V."/>
            <person name="Hibbett D.S."/>
            <person name="Martin F."/>
            <person name="Nordberg H.P."/>
            <person name="Cantor M.N."/>
            <person name="Hua S.X."/>
        </authorList>
    </citation>
    <scope>NUCLEOTIDE SEQUENCE [LARGE SCALE GENOMIC DNA]</scope>
    <source>
        <strain evidence="2 3">MUT 4182</strain>
    </source>
</reference>
<reference evidence="3" key="2">
    <citation type="submission" date="2015-01" db="EMBL/GenBank/DDBJ databases">
        <title>Evolutionary Origins and Diversification of the Mycorrhizal Mutualists.</title>
        <authorList>
            <consortium name="DOE Joint Genome Institute"/>
            <consortium name="Mycorrhizal Genomics Consortium"/>
            <person name="Kohler A."/>
            <person name="Kuo A."/>
            <person name="Nagy L.G."/>
            <person name="Floudas D."/>
            <person name="Copeland A."/>
            <person name="Barry K.W."/>
            <person name="Cichocki N."/>
            <person name="Veneault-Fourrey C."/>
            <person name="LaButti K."/>
            <person name="Lindquist E.A."/>
            <person name="Lipzen A."/>
            <person name="Lundell T."/>
            <person name="Morin E."/>
            <person name="Murat C."/>
            <person name="Riley R."/>
            <person name="Ohm R."/>
            <person name="Sun H."/>
            <person name="Tunlid A."/>
            <person name="Henrissat B."/>
            <person name="Grigoriev I.V."/>
            <person name="Hibbett D.S."/>
            <person name="Martin F."/>
        </authorList>
    </citation>
    <scope>NUCLEOTIDE SEQUENCE [LARGE SCALE GENOMIC DNA]</scope>
    <source>
        <strain evidence="3">MUT 4182</strain>
    </source>
</reference>
<feature type="compositionally biased region" description="Basic residues" evidence="1">
    <location>
        <begin position="1"/>
        <end position="12"/>
    </location>
</feature>
<dbReference type="EMBL" id="KN823313">
    <property type="protein sequence ID" value="KIO18100.1"/>
    <property type="molecule type" value="Genomic_DNA"/>
</dbReference>
<feature type="compositionally biased region" description="Polar residues" evidence="1">
    <location>
        <begin position="252"/>
        <end position="266"/>
    </location>
</feature>
<gene>
    <name evidence="2" type="ORF">M407DRAFT_226421</name>
</gene>
<name>A0A0C3PTJ1_9AGAM</name>
<evidence type="ECO:0000313" key="3">
    <source>
        <dbReference type="Proteomes" id="UP000054248"/>
    </source>
</evidence>
<organism evidence="2 3">
    <name type="scientific">Tulasnella calospora MUT 4182</name>
    <dbReference type="NCBI Taxonomy" id="1051891"/>
    <lineage>
        <taxon>Eukaryota</taxon>
        <taxon>Fungi</taxon>
        <taxon>Dikarya</taxon>
        <taxon>Basidiomycota</taxon>
        <taxon>Agaricomycotina</taxon>
        <taxon>Agaricomycetes</taxon>
        <taxon>Cantharellales</taxon>
        <taxon>Tulasnellaceae</taxon>
        <taxon>Tulasnella</taxon>
    </lineage>
</organism>
<feature type="region of interest" description="Disordered" evidence="1">
    <location>
        <begin position="83"/>
        <end position="274"/>
    </location>
</feature>
<feature type="non-terminal residue" evidence="2">
    <location>
        <position position="1"/>
    </location>
</feature>
<dbReference type="OrthoDB" id="3291831at2759"/>
<dbReference type="Proteomes" id="UP000054248">
    <property type="component" value="Unassembled WGS sequence"/>
</dbReference>
<proteinExistence type="predicted"/>